<protein>
    <submittedName>
        <fullName evidence="1">Uncharacterized protein</fullName>
    </submittedName>
</protein>
<name>A0A136WH53_9FIRM</name>
<reference evidence="1 2" key="1">
    <citation type="submission" date="2016-01" db="EMBL/GenBank/DDBJ databases">
        <title>Genome sequence of Clostridium neopropionicum X4, DSM-3847.</title>
        <authorList>
            <person name="Poehlein A."/>
            <person name="Beck M.H."/>
            <person name="Bengelsdorf F.R."/>
            <person name="Daniel R."/>
            <person name="Duerre P."/>
        </authorList>
    </citation>
    <scope>NUCLEOTIDE SEQUENCE [LARGE SCALE GENOMIC DNA]</scope>
    <source>
        <strain evidence="1 2">DSM-3847</strain>
    </source>
</reference>
<evidence type="ECO:0000313" key="1">
    <source>
        <dbReference type="EMBL" id="KXL53898.1"/>
    </source>
</evidence>
<keyword evidence="2" id="KW-1185">Reference proteome</keyword>
<organism evidence="1 2">
    <name type="scientific">Anaerotignum neopropionicum</name>
    <dbReference type="NCBI Taxonomy" id="36847"/>
    <lineage>
        <taxon>Bacteria</taxon>
        <taxon>Bacillati</taxon>
        <taxon>Bacillota</taxon>
        <taxon>Clostridia</taxon>
        <taxon>Lachnospirales</taxon>
        <taxon>Anaerotignaceae</taxon>
        <taxon>Anaerotignum</taxon>
    </lineage>
</organism>
<accession>A0A136WH53</accession>
<dbReference type="EMBL" id="LRVM01000002">
    <property type="protein sequence ID" value="KXL53898.1"/>
    <property type="molecule type" value="Genomic_DNA"/>
</dbReference>
<sequence length="106" mass="12219">MLFDNIIPLELKVWKDKEKKTVAEESAKYRKNILQAGCYANINRLGFLLILDISNKNGETTNLEKCWHVEMINSGDDELYNTKVVSCIFNCNYISPSQMKLLNKSN</sequence>
<proteinExistence type="predicted"/>
<gene>
    <name evidence="1" type="ORF">CLNEO_11240</name>
</gene>
<dbReference type="STRING" id="36847.CLNEO_11240"/>
<dbReference type="RefSeq" id="WP_066085720.1">
    <property type="nucleotide sequence ID" value="NZ_LRVM01000002.1"/>
</dbReference>
<dbReference type="Proteomes" id="UP000070539">
    <property type="component" value="Unassembled WGS sequence"/>
</dbReference>
<evidence type="ECO:0000313" key="2">
    <source>
        <dbReference type="Proteomes" id="UP000070539"/>
    </source>
</evidence>
<dbReference type="AlphaFoldDB" id="A0A136WH53"/>
<comment type="caution">
    <text evidence="1">The sequence shown here is derived from an EMBL/GenBank/DDBJ whole genome shotgun (WGS) entry which is preliminary data.</text>
</comment>
<dbReference type="OrthoDB" id="9255463at2"/>